<comment type="caution">
    <text evidence="1">The sequence shown here is derived from an EMBL/GenBank/DDBJ whole genome shotgun (WGS) entry which is preliminary data.</text>
</comment>
<organism evidence="1 2">
    <name type="scientific">Qingrenia yutianensis</name>
    <dbReference type="NCBI Taxonomy" id="2763676"/>
    <lineage>
        <taxon>Bacteria</taxon>
        <taxon>Bacillati</taxon>
        <taxon>Bacillota</taxon>
        <taxon>Clostridia</taxon>
        <taxon>Eubacteriales</taxon>
        <taxon>Oscillospiraceae</taxon>
        <taxon>Qingrenia</taxon>
    </lineage>
</organism>
<dbReference type="Proteomes" id="UP000647416">
    <property type="component" value="Unassembled WGS sequence"/>
</dbReference>
<evidence type="ECO:0000313" key="1">
    <source>
        <dbReference type="EMBL" id="MBC8596923.1"/>
    </source>
</evidence>
<proteinExistence type="predicted"/>
<reference evidence="1" key="1">
    <citation type="submission" date="2020-08" db="EMBL/GenBank/DDBJ databases">
        <title>Genome public.</title>
        <authorList>
            <person name="Liu C."/>
            <person name="Sun Q."/>
        </authorList>
    </citation>
    <scope>NUCLEOTIDE SEQUENCE</scope>
    <source>
        <strain evidence="1">NSJ-50</strain>
    </source>
</reference>
<name>A0A926IUK2_9FIRM</name>
<protein>
    <submittedName>
        <fullName evidence="1">Uncharacterized protein</fullName>
    </submittedName>
</protein>
<keyword evidence="2" id="KW-1185">Reference proteome</keyword>
<accession>A0A926IUK2</accession>
<sequence>MKGQVLHITFHNPNTRSDSEKIAGEFISRAATGVLTKMILDNQEKRTSGIKDSK</sequence>
<dbReference type="AlphaFoldDB" id="A0A926IUK2"/>
<dbReference type="RefSeq" id="WP_262432299.1">
    <property type="nucleotide sequence ID" value="NZ_JACRTE010000010.1"/>
</dbReference>
<dbReference type="EMBL" id="JACRTE010000010">
    <property type="protein sequence ID" value="MBC8596923.1"/>
    <property type="molecule type" value="Genomic_DNA"/>
</dbReference>
<gene>
    <name evidence="1" type="ORF">H8706_08590</name>
</gene>
<evidence type="ECO:0000313" key="2">
    <source>
        <dbReference type="Proteomes" id="UP000647416"/>
    </source>
</evidence>